<dbReference type="FunFam" id="3.40.366.10:FF:000009">
    <property type="entry name" value="Fatty acid synthase Fas"/>
    <property type="match status" value="1"/>
</dbReference>
<dbReference type="Gene3D" id="1.20.930.70">
    <property type="match status" value="1"/>
</dbReference>
<dbReference type="Pfam" id="PF08354">
    <property type="entry name" value="Fas1-AflB-like_hel"/>
    <property type="match status" value="1"/>
</dbReference>
<evidence type="ECO:0000256" key="3">
    <source>
        <dbReference type="ARBA" id="ARBA00022801"/>
    </source>
</evidence>
<dbReference type="SUPFAM" id="SSF54637">
    <property type="entry name" value="Thioesterase/thiol ester dehydrase-isomerase"/>
    <property type="match status" value="1"/>
</dbReference>
<dbReference type="KEGG" id="avu:BK816_05920"/>
<dbReference type="SMART" id="SM00827">
    <property type="entry name" value="PKS_AT"/>
    <property type="match status" value="1"/>
</dbReference>
<dbReference type="Gene3D" id="3.40.366.10">
    <property type="entry name" value="Malonyl-Coenzyme A Acyl Carrier Protein, domain 2"/>
    <property type="match status" value="2"/>
</dbReference>
<dbReference type="GO" id="GO:0016787">
    <property type="term" value="F:hydrolase activity"/>
    <property type="evidence" value="ECO:0007669"/>
    <property type="project" value="UniProtKB-KW"/>
</dbReference>
<evidence type="ECO:0000313" key="8">
    <source>
        <dbReference type="EMBL" id="AOZ72886.1"/>
    </source>
</evidence>
<evidence type="ECO:0000256" key="2">
    <source>
        <dbReference type="ARBA" id="ARBA00022679"/>
    </source>
</evidence>
<comment type="similarity">
    <text evidence="1">Belongs to the enoyl-CoA hydratase/isomerase family.</text>
</comment>
<dbReference type="InterPro" id="IPR029069">
    <property type="entry name" value="HotDog_dom_sf"/>
</dbReference>
<dbReference type="STRING" id="1912795.BK816_05920"/>
<dbReference type="GO" id="GO:0004318">
    <property type="term" value="F:enoyl-[acyl-carrier-protein] reductase (NADH) activity"/>
    <property type="evidence" value="ECO:0007669"/>
    <property type="project" value="InterPro"/>
</dbReference>
<dbReference type="InterPro" id="IPR016039">
    <property type="entry name" value="Thiolase-like"/>
</dbReference>
<dbReference type="InterPro" id="IPR001227">
    <property type="entry name" value="Ac_transferase_dom_sf"/>
</dbReference>
<dbReference type="Pfam" id="PF18094">
    <property type="entry name" value="DNA_pol_B_N"/>
    <property type="match status" value="1"/>
</dbReference>
<dbReference type="InterPro" id="IPR036291">
    <property type="entry name" value="NAD(P)-bd_dom_sf"/>
</dbReference>
<keyword evidence="4" id="KW-0521">NADP</keyword>
<dbReference type="Pfam" id="PF22690">
    <property type="entry name" value="FAS_AT_central"/>
    <property type="match status" value="1"/>
</dbReference>
<feature type="region of interest" description="Disordered" evidence="6">
    <location>
        <begin position="1785"/>
        <end position="1847"/>
    </location>
</feature>
<dbReference type="OrthoDB" id="4746285at2"/>
<dbReference type="Proteomes" id="UP000176288">
    <property type="component" value="Chromosome"/>
</dbReference>
<dbReference type="SUPFAM" id="SSF51735">
    <property type="entry name" value="NAD(P)-binding Rossmann-fold domains"/>
    <property type="match status" value="1"/>
</dbReference>
<name>A0A1D9MKS8_9ACTO</name>
<dbReference type="SUPFAM" id="SSF51412">
    <property type="entry name" value="Inosine monophosphate dehydrogenase (IMPDH)"/>
    <property type="match status" value="1"/>
</dbReference>
<dbReference type="Pfam" id="PF00109">
    <property type="entry name" value="ketoacyl-synt"/>
    <property type="match status" value="1"/>
</dbReference>
<dbReference type="Gene3D" id="3.20.20.70">
    <property type="entry name" value="Aldolase class I"/>
    <property type="match status" value="1"/>
</dbReference>
<dbReference type="InterPro" id="IPR014030">
    <property type="entry name" value="Ketoacyl_synth_N"/>
</dbReference>
<sequence length="3158" mass="336095">MEQQKMTLPVLFAGQASNWLACWQDTDFGQSQGAKLSEQVWEEAKAKLGAVLQELVTIAPDSLTQVDQLFQGRTQGVTAQDATVSMPAILLTQIAALSELDTLPIEVDLTASLGHSQGALGLSAAKALKAKDRGALVSVVALSVLLSYAAKAQVAQWGWPTLGSAMRSVRGLCQNAIDRALAKQHTGCEETEKVAVALKNGPQTFVLAGHPQSLLDFEAICQKRVDERNDELANKQRGGNEINPIWDELPINVPFHHPAFTPALEHALDWAQKCHLALPELSQLAAAILTESHDWPSELVSLAGSYDWAVNLGPGDSLTRLSSTLVSPAKLQILEGGNYQLRQAWHTPGVLDQQIQAGEADRAKSDYTRFAPKLVKLADGTTRLETAFSRLTGNSPVLLAGMTPTTVDAEIVAAAANAGYWAEMAGGGQYSPEVFNHNLKNLVAALEIGRCAQFNSMFFDRYMWNLQFGTQRIVSKARAAGAPLNGVTISAGIPEVAEATELIASLTQDGFSYIAFKPGTISQIRSVLAIAKANPNFQLIMQVEDGHAGGHHSWENLDDLLLATYDEIRATENVVLCVGGGIGTPQIAARYLLGTWSEKYTADRRPVDGILVGTAAMTCLEAKTSPEVKQLLKETPGIAPDDQGGWVGSGQIRGGVTSGLSHLHADMYEIANDSAACSRLLSEIGADLEQITARREEIIAALDKTAKPYFGDLETFTYLQWAQRFVELAYPWTDPTWPDRFYDLLQRIEARLNPADHGEIDSLFASVDDVSDGPAAIARLAQAYPQAATTKIWPADIAYFPTLCRKHHKPLPFVPVLDGDLARWWGMDTLWQSQDERYGASAVRVIPGPVSVAGIDRVDEPVAELLGRFEAGAISALEAENAPVFEGYARLGGVKTPTEFIQNCPWLDWRGHLMANPALSSDDPAPAVRRFGQSGSSSACDIVETEDGWEIVINCDTRWDEFASAPAFAVKTVRIPLSLPTSLATGAVLKVDDQRLPEAVYGLLAAVAGIGSTSASGDQLTNLPKVSTEAGSPFGRVDYAFTLNQEVFSSHLATTGAALSVVQPNSDESGFTLPTALPDALVGACWPAIYAALGSAYLPDGYPVIEGLLQAVHLDHCIDFTHDLRPFTAGSNRVEVIARTSKLEESASGRIVKVTLELRIEGELLAVLTERFAIRGRITTNTPPSILPGFGGLGREVNPIKRQFWSRTMVLAPPEMTPFALASGDFNPIHTSYRAAALVGLPAPLVHGMWLSATAQAFLLSSWGELQPGRLLAWSYSMYGMVQLNDLVELVAEQVGRGPSGEVAFEVTAKIDGQVVSRAQAVLSAPRTAYVYPGQGIQATKMGASDRLANPVVREVWEQADAHTRQAHGFSILRIVDENPTELLVRGQLLKHPKGVLHLTQFTQVALAVLAYGQTQQLRAAGQQVAGAYFAGHSLGEYTALAACANIFDLPAVIDVVYSRGSAMHSLVPRDEAGRSNYRLGALRPNQCGLDEAEIEALVASIATQTGEFLQIVNYNVASRQYAVAGTIAGLDALAKRAEELAALRGGKRPYIKIPGIDVPFHSSVLANGVPAFAQTLERLLPTTIDVEVLVGRYLPNLVALPFALTRDFAEAIVGAAPAQRLADLLAEGDEFERLAANEPERLARILLVELLSWQFASPVRWIETQELLFTPVKDGGLGIDHLVEIGLAASPTLANLAKQTLSLPQFSRRAVKLLNLERDQVVVLANEAIATPALSAELEQFKQQSLAIQTARQNNLDLTTVEASTQASSQDGPVAATTENAIGQSEVESPATLAQVTTPAQVTADSNVSSTEETPADSASSANAQAPTQAASSAQPSQSAATSGVAPEARFTAKEAALALFAWQTKLRTSQVLPADTMDTLTNGVSSRRNQLLMDLAAELQVASIEGASEASVETLLGKVVSAAPTYKPLGPVLQAVVDAQLRPIWASAGAKLSAIESRLRQHWQLPDSWLHPVLVNLLLGLREGDSLRGGSLSDWELSSNPDQARLLSWIDQAVAEVATELNYQLPTPGNEGPTSGNVQVDSAALSALAEAITGEQGILAKLARTTLAELGLANAPVSVALDEAGAQLLAKVETELGPKWLESVSNAFDPKRAVLFNDRWASAREDLARWGQALAASPEAKVSMPDPSRFAGLGKTVSHQAKWWAGQVQSQAKWFEQVSDLALESATGRFQQEVALVTGAAPNSIAGALVADLLQGGATVIMTASRIDDRRLNFARELYAENANAQAKLWLVPANLNSFQDIDDLLSWVTTAQTESVGQVTKVLKPALLPTLLFPFAAGRVFGSLAEAGPATERQARILLWSVERLLAGLAQATADYGNGERVHVVLPGSPNRGTFGGDGPYGEVKAAFDAIVNKWQVESVWPQQVTLARAHIGWVSGTNLMGANDALVPAAKEAGIEVYTPAQISEKLLDLCSPKARAKAAKAPLEADLTGGLAQAKVHLPTLAAQVAAQVKAAQELAQTEAKALEAPKIKALPNITLPTLASSTKVGPTSTKLSDLVVLVGTGEVSAWGSGRTRQEAEYGISRDGSVELTAAGVLELAWMMGLLTWAQEPQAGWYDQSGELVPEAEIYERYREEVTARCGVREFVNDSTLVDLGSLDAATVYLESDVEFTVPSEEIARAYQVADPTATYFPNDEGEFVVRKLAGSQVLVPKKATLTRTVGGQLPTDFDPAKWGLPVGMLDGMDRIAAWNLVTCVDAFLSAGFTPAELLTALHPSQVASTQGTGIGGMESLRQVFLDRFLGKDRPQDILQEALPNVVAAHVMQAYVGGYGAMIHPVAACATAAVSLEEGVDKILVGKAKFVVTGGIDDISVESLTGFGEMNATADSAAMAAKGINPRFFSRANDARRGGFVEAAGGGTALLARGDVAAELGLPVLAVVAHAQSFADGAHTSIPAPGIGALAAGCGYGDSRLAQNLAKLGLSANDVKVVSKHDTSTNANDPNESLLHATLWPAIGRETGNPQYVISQKSLTGHAKGGAALFQLAGLAQVLRTGKLPGNAALDCVDEAIAPKSGEFVWLRSPLDLGPGAVKAAALTSLGFGHVSALVVLAHPSCFEAVLQAEGGNVAAWRQRASERLQAGARRLSAAMIGQAKLYEPVEKRRLPQVGADESERAMLLDPQARLASNGRFQPASEVQQ</sequence>
<dbReference type="CDD" id="cd00828">
    <property type="entry name" value="elong_cond_enzymes"/>
    <property type="match status" value="1"/>
</dbReference>
<dbReference type="InterPro" id="IPR014031">
    <property type="entry name" value="Ketoacyl_synth_C"/>
</dbReference>
<dbReference type="PRINTS" id="PR01483">
    <property type="entry name" value="FASYNTHASE"/>
</dbReference>
<proteinExistence type="inferred from homology"/>
<dbReference type="InterPro" id="IPR014043">
    <property type="entry name" value="Acyl_transferase_dom"/>
</dbReference>
<dbReference type="InterPro" id="IPR020841">
    <property type="entry name" value="PKS_Beta-ketoAc_synthase_dom"/>
</dbReference>
<dbReference type="Gene3D" id="3.10.129.10">
    <property type="entry name" value="Hotdog Thioesterase"/>
    <property type="match status" value="1"/>
</dbReference>
<dbReference type="SUPFAM" id="SSF53901">
    <property type="entry name" value="Thiolase-like"/>
    <property type="match status" value="2"/>
</dbReference>
<dbReference type="GO" id="GO:0004312">
    <property type="term" value="F:fatty acid synthase activity"/>
    <property type="evidence" value="ECO:0007669"/>
    <property type="project" value="InterPro"/>
</dbReference>
<dbReference type="Gene3D" id="3.30.70.250">
    <property type="entry name" value="Malonyl-CoA ACP transacylase, ACP-binding"/>
    <property type="match status" value="1"/>
</dbReference>
<dbReference type="PANTHER" id="PTHR10982:SF21">
    <property type="entry name" value="FATTY ACID SYNTHASE SUBUNIT BETA"/>
    <property type="match status" value="1"/>
</dbReference>
<organism evidence="8 9">
    <name type="scientific">Boudabousia tangfeifanii</name>
    <dbReference type="NCBI Taxonomy" id="1912795"/>
    <lineage>
        <taxon>Bacteria</taxon>
        <taxon>Bacillati</taxon>
        <taxon>Actinomycetota</taxon>
        <taxon>Actinomycetes</taxon>
        <taxon>Actinomycetales</taxon>
        <taxon>Actinomycetaceae</taxon>
        <taxon>Boudabousia</taxon>
    </lineage>
</organism>
<dbReference type="SUPFAM" id="SSF52151">
    <property type="entry name" value="FabD/lysophospholipase-like"/>
    <property type="match status" value="2"/>
</dbReference>
<reference evidence="8 9" key="1">
    <citation type="submission" date="2016-10" db="EMBL/GenBank/DDBJ databases">
        <title>Actinomyces aegypiusis sp. nov., isolated from the Aegypius monachus in Qinghai Tibet Plateau China.</title>
        <authorList>
            <person name="Wang Y."/>
        </authorList>
    </citation>
    <scope>NUCLEOTIDE SEQUENCE [LARGE SCALE GENOMIC DNA]</scope>
    <source>
        <strain evidence="8 9">VUL4_3</strain>
    </source>
</reference>
<dbReference type="Pfam" id="PF01575">
    <property type="entry name" value="MaoC_dehydratas"/>
    <property type="match status" value="1"/>
</dbReference>
<dbReference type="InterPro" id="IPR013565">
    <property type="entry name" value="Fas1/AflB-like_central"/>
</dbReference>
<dbReference type="Gene3D" id="3.40.50.720">
    <property type="entry name" value="NAD(P)-binding Rossmann-like Domain"/>
    <property type="match status" value="1"/>
</dbReference>
<dbReference type="Gene3D" id="3.30.70.3330">
    <property type="match status" value="1"/>
</dbReference>
<evidence type="ECO:0000256" key="1">
    <source>
        <dbReference type="ARBA" id="ARBA00005254"/>
    </source>
</evidence>
<keyword evidence="5" id="KW-0560">Oxidoreductase</keyword>
<dbReference type="Gene3D" id="3.90.25.70">
    <property type="match status" value="1"/>
</dbReference>
<feature type="domain" description="Ketosynthase family 3 (KS3)" evidence="7">
    <location>
        <begin position="2619"/>
        <end position="3072"/>
    </location>
</feature>
<dbReference type="Pfam" id="PF00698">
    <property type="entry name" value="Acyl_transf_1"/>
    <property type="match status" value="1"/>
</dbReference>
<dbReference type="InterPro" id="IPR047224">
    <property type="entry name" value="FAS_alpha_su_C"/>
</dbReference>
<evidence type="ECO:0000256" key="4">
    <source>
        <dbReference type="ARBA" id="ARBA00022857"/>
    </source>
</evidence>
<accession>A0A1D9MKS8</accession>
<evidence type="ECO:0000256" key="5">
    <source>
        <dbReference type="ARBA" id="ARBA00023002"/>
    </source>
</evidence>
<dbReference type="EMBL" id="CP017812">
    <property type="protein sequence ID" value="AOZ72886.1"/>
    <property type="molecule type" value="Genomic_DNA"/>
</dbReference>
<evidence type="ECO:0000256" key="6">
    <source>
        <dbReference type="SAM" id="MobiDB-lite"/>
    </source>
</evidence>
<dbReference type="InterPro" id="IPR013785">
    <property type="entry name" value="Aldolase_TIM"/>
</dbReference>
<dbReference type="PROSITE" id="PS52004">
    <property type="entry name" value="KS3_2"/>
    <property type="match status" value="1"/>
</dbReference>
<protein>
    <submittedName>
        <fullName evidence="8">Type I polyketide synthase</fullName>
    </submittedName>
</protein>
<evidence type="ECO:0000259" key="7">
    <source>
        <dbReference type="PROSITE" id="PS52004"/>
    </source>
</evidence>
<dbReference type="Pfam" id="PF02801">
    <property type="entry name" value="Ketoacyl-synt_C"/>
    <property type="match status" value="1"/>
</dbReference>
<dbReference type="GO" id="GO:0006633">
    <property type="term" value="P:fatty acid biosynthetic process"/>
    <property type="evidence" value="ECO:0007669"/>
    <property type="project" value="InterPro"/>
</dbReference>
<dbReference type="InterPro" id="IPR002539">
    <property type="entry name" value="MaoC-like_dom"/>
</dbReference>
<dbReference type="InterPro" id="IPR016035">
    <property type="entry name" value="Acyl_Trfase/lysoPLipase"/>
</dbReference>
<gene>
    <name evidence="8" type="ORF">BK816_05920</name>
</gene>
<dbReference type="InterPro" id="IPR055118">
    <property type="entry name" value="FAS-like_AT_central"/>
</dbReference>
<dbReference type="GO" id="GO:0005835">
    <property type="term" value="C:fatty acid synthase complex"/>
    <property type="evidence" value="ECO:0007669"/>
    <property type="project" value="InterPro"/>
</dbReference>
<keyword evidence="3" id="KW-0378">Hydrolase</keyword>
<dbReference type="Gene3D" id="3.40.47.10">
    <property type="match status" value="1"/>
</dbReference>
<evidence type="ECO:0000313" key="9">
    <source>
        <dbReference type="Proteomes" id="UP000176288"/>
    </source>
</evidence>
<dbReference type="InterPro" id="IPR050830">
    <property type="entry name" value="Fungal_FAS"/>
</dbReference>
<keyword evidence="9" id="KW-1185">Reference proteome</keyword>
<keyword evidence="2" id="KW-0808">Transferase</keyword>
<dbReference type="PANTHER" id="PTHR10982">
    <property type="entry name" value="MALONYL COA-ACYL CARRIER PROTEIN TRANSACYLASE"/>
    <property type="match status" value="1"/>
</dbReference>
<feature type="compositionally biased region" description="Low complexity" evidence="6">
    <location>
        <begin position="1819"/>
        <end position="1844"/>
    </location>
</feature>
<feature type="compositionally biased region" description="Polar residues" evidence="6">
    <location>
        <begin position="1785"/>
        <end position="1814"/>
    </location>
</feature>
<dbReference type="InterPro" id="IPR003965">
    <property type="entry name" value="Fatty_acid_synthase"/>
</dbReference>
<dbReference type="RefSeq" id="WP_071164351.1">
    <property type="nucleotide sequence ID" value="NZ_CP017812.1"/>
</dbReference>